<gene>
    <name evidence="8" type="ORF">DES45_101326</name>
</gene>
<evidence type="ECO:0000313" key="8">
    <source>
        <dbReference type="EMBL" id="RDI62063.1"/>
    </source>
</evidence>
<keyword evidence="4 6" id="KW-1133">Transmembrane helix</keyword>
<keyword evidence="2 6" id="KW-0813">Transport</keyword>
<dbReference type="PANTHER" id="PTHR30177">
    <property type="entry name" value="GLYCINE BETAINE/L-PROLINE TRANSPORT SYSTEM PERMEASE PROTEIN PROW"/>
    <property type="match status" value="1"/>
</dbReference>
<dbReference type="PANTHER" id="PTHR30177:SF30">
    <property type="entry name" value="GLYCINE BETAINE UPTAKE SYSTEM PERMEASE PROTEIN YEHY"/>
    <property type="match status" value="1"/>
</dbReference>
<feature type="transmembrane region" description="Helical" evidence="6">
    <location>
        <begin position="229"/>
        <end position="254"/>
    </location>
</feature>
<evidence type="ECO:0000313" key="9">
    <source>
        <dbReference type="Proteomes" id="UP000254925"/>
    </source>
</evidence>
<dbReference type="GO" id="GO:0005886">
    <property type="term" value="C:plasma membrane"/>
    <property type="evidence" value="ECO:0007669"/>
    <property type="project" value="UniProtKB-SubCell"/>
</dbReference>
<dbReference type="FunFam" id="1.10.3720.10:FF:000001">
    <property type="entry name" value="Glycine betaine ABC transporter, permease"/>
    <property type="match status" value="1"/>
</dbReference>
<reference evidence="8 9" key="1">
    <citation type="submission" date="2018-07" db="EMBL/GenBank/DDBJ databases">
        <title>Genomic Encyclopedia of Type Strains, Phase IV (KMG-IV): sequencing the most valuable type-strain genomes for metagenomic binning, comparative biology and taxonomic classification.</title>
        <authorList>
            <person name="Goeker M."/>
        </authorList>
    </citation>
    <scope>NUCLEOTIDE SEQUENCE [LARGE SCALE GENOMIC DNA]</scope>
    <source>
        <strain evidence="8 9">DSM 14364</strain>
    </source>
</reference>
<evidence type="ECO:0000256" key="6">
    <source>
        <dbReference type="RuleBase" id="RU363032"/>
    </source>
</evidence>
<proteinExistence type="inferred from homology"/>
<dbReference type="SUPFAM" id="SSF161098">
    <property type="entry name" value="MetI-like"/>
    <property type="match status" value="1"/>
</dbReference>
<dbReference type="EMBL" id="QQBB01000001">
    <property type="protein sequence ID" value="RDI62063.1"/>
    <property type="molecule type" value="Genomic_DNA"/>
</dbReference>
<dbReference type="OrthoDB" id="9801163at2"/>
<comment type="subcellular location">
    <subcellularLocation>
        <location evidence="1 6">Cell membrane</location>
        <topology evidence="1 6">Multi-pass membrane protein</topology>
    </subcellularLocation>
</comment>
<feature type="transmembrane region" description="Helical" evidence="6">
    <location>
        <begin position="316"/>
        <end position="336"/>
    </location>
</feature>
<keyword evidence="5 6" id="KW-0472">Membrane</keyword>
<comment type="similarity">
    <text evidence="6">Belongs to the binding-protein-dependent transport system permease family.</text>
</comment>
<feature type="transmembrane region" description="Helical" evidence="6">
    <location>
        <begin position="369"/>
        <end position="392"/>
    </location>
</feature>
<feature type="transmembrane region" description="Helical" evidence="6">
    <location>
        <begin position="151"/>
        <end position="176"/>
    </location>
</feature>
<feature type="transmembrane region" description="Helical" evidence="6">
    <location>
        <begin position="25"/>
        <end position="45"/>
    </location>
</feature>
<evidence type="ECO:0000256" key="3">
    <source>
        <dbReference type="ARBA" id="ARBA00022692"/>
    </source>
</evidence>
<feature type="domain" description="ABC transmembrane type-1" evidence="7">
    <location>
        <begin position="193"/>
        <end position="388"/>
    </location>
</feature>
<evidence type="ECO:0000256" key="1">
    <source>
        <dbReference type="ARBA" id="ARBA00004651"/>
    </source>
</evidence>
<feature type="transmembrane region" description="Helical" evidence="6">
    <location>
        <begin position="91"/>
        <end position="112"/>
    </location>
</feature>
<feature type="transmembrane region" description="Helical" evidence="6">
    <location>
        <begin position="342"/>
        <end position="362"/>
    </location>
</feature>
<keyword evidence="9" id="KW-1185">Reference proteome</keyword>
<evidence type="ECO:0000256" key="2">
    <source>
        <dbReference type="ARBA" id="ARBA00022448"/>
    </source>
</evidence>
<feature type="transmembrane region" description="Helical" evidence="6">
    <location>
        <begin position="65"/>
        <end position="84"/>
    </location>
</feature>
<name>A0A370HU54_9HYPH</name>
<accession>A0A370HU54</accession>
<protein>
    <submittedName>
        <fullName evidence="8">Osmoprotectant transport system permease protein</fullName>
    </submittedName>
</protein>
<dbReference type="InterPro" id="IPR035906">
    <property type="entry name" value="MetI-like_sf"/>
</dbReference>
<dbReference type="PROSITE" id="PS50928">
    <property type="entry name" value="ABC_TM1"/>
    <property type="match status" value="1"/>
</dbReference>
<dbReference type="GO" id="GO:0055085">
    <property type="term" value="P:transmembrane transport"/>
    <property type="evidence" value="ECO:0007669"/>
    <property type="project" value="InterPro"/>
</dbReference>
<dbReference type="Pfam" id="PF00528">
    <property type="entry name" value="BPD_transp_1"/>
    <property type="match status" value="1"/>
</dbReference>
<dbReference type="CDD" id="cd06261">
    <property type="entry name" value="TM_PBP2"/>
    <property type="match status" value="1"/>
</dbReference>
<organism evidence="8 9">
    <name type="scientific">Microvirga subterranea</name>
    <dbReference type="NCBI Taxonomy" id="186651"/>
    <lineage>
        <taxon>Bacteria</taxon>
        <taxon>Pseudomonadati</taxon>
        <taxon>Pseudomonadota</taxon>
        <taxon>Alphaproteobacteria</taxon>
        <taxon>Hyphomicrobiales</taxon>
        <taxon>Methylobacteriaceae</taxon>
        <taxon>Microvirga</taxon>
    </lineage>
</organism>
<dbReference type="Proteomes" id="UP000254925">
    <property type="component" value="Unassembled WGS sequence"/>
</dbReference>
<keyword evidence="3 6" id="KW-0812">Transmembrane</keyword>
<feature type="transmembrane region" description="Helical" evidence="6">
    <location>
        <begin position="118"/>
        <end position="139"/>
    </location>
</feature>
<dbReference type="InterPro" id="IPR000515">
    <property type="entry name" value="MetI-like"/>
</dbReference>
<sequence length="399" mass="40724">MNPTTFPGRALGEASSRPGLSVDRLGGVIAVLIGIAVFAAPFVTYRANRIVAGEARMLVEAVSPILAGAVLAAALLAAVAAVVVQQPWLRLGAAALGLMVVTPSVGAAAWFLTPPGNTFARISPALGFWLLALALGLLVADSLTRLRLGPWARLAALAVAAAFVALLVLSGAWNGLSILKEYATRADGFWREARQHLFLALGSLLAACLVGLPLGILCHRAPRLRAAILPVLSIVQTIPSIALFGILMVPLGYLAATVPLAAEVGIRGIGGAPALVALFLYSLLPIVGNTVVGLAQVPAAVVEAARGMGLSDRQRLTQIELPLALPVILTGIRIVLVQNLGLATVAALIGGGGFGTFVFQGIGQTAIDLVLLGAIPTVALAFTAAVILDAAIDLANGHD</sequence>
<dbReference type="InterPro" id="IPR051204">
    <property type="entry name" value="ABC_transp_perm/SBD"/>
</dbReference>
<evidence type="ECO:0000256" key="4">
    <source>
        <dbReference type="ARBA" id="ARBA00022989"/>
    </source>
</evidence>
<feature type="transmembrane region" description="Helical" evidence="6">
    <location>
        <begin position="196"/>
        <end position="217"/>
    </location>
</feature>
<evidence type="ECO:0000259" key="7">
    <source>
        <dbReference type="PROSITE" id="PS50928"/>
    </source>
</evidence>
<dbReference type="Gene3D" id="1.10.3720.10">
    <property type="entry name" value="MetI-like"/>
    <property type="match status" value="1"/>
</dbReference>
<feature type="transmembrane region" description="Helical" evidence="6">
    <location>
        <begin position="274"/>
        <end position="295"/>
    </location>
</feature>
<comment type="caution">
    <text evidence="8">The sequence shown here is derived from an EMBL/GenBank/DDBJ whole genome shotgun (WGS) entry which is preliminary data.</text>
</comment>
<dbReference type="GO" id="GO:0031460">
    <property type="term" value="P:glycine betaine transport"/>
    <property type="evidence" value="ECO:0007669"/>
    <property type="project" value="TreeGrafter"/>
</dbReference>
<evidence type="ECO:0000256" key="5">
    <source>
        <dbReference type="ARBA" id="ARBA00023136"/>
    </source>
</evidence>
<dbReference type="AlphaFoldDB" id="A0A370HU54"/>